<evidence type="ECO:0000313" key="3">
    <source>
        <dbReference type="Proteomes" id="UP000828390"/>
    </source>
</evidence>
<evidence type="ECO:0000256" key="1">
    <source>
        <dbReference type="SAM" id="MobiDB-lite"/>
    </source>
</evidence>
<name>A0A9D4RGV2_DREPO</name>
<feature type="compositionally biased region" description="Basic residues" evidence="1">
    <location>
        <begin position="23"/>
        <end position="33"/>
    </location>
</feature>
<dbReference type="InterPro" id="IPR035979">
    <property type="entry name" value="RBD_domain_sf"/>
</dbReference>
<reference evidence="2" key="2">
    <citation type="submission" date="2020-11" db="EMBL/GenBank/DDBJ databases">
        <authorList>
            <person name="McCartney M.A."/>
            <person name="Auch B."/>
            <person name="Kono T."/>
            <person name="Mallez S."/>
            <person name="Becker A."/>
            <person name="Gohl D.M."/>
            <person name="Silverstein K.A.T."/>
            <person name="Koren S."/>
            <person name="Bechman K.B."/>
            <person name="Herman A."/>
            <person name="Abrahante J.E."/>
            <person name="Garbe J."/>
        </authorList>
    </citation>
    <scope>NUCLEOTIDE SEQUENCE</scope>
    <source>
        <strain evidence="2">Duluth1</strain>
        <tissue evidence="2">Whole animal</tissue>
    </source>
</reference>
<organism evidence="2 3">
    <name type="scientific">Dreissena polymorpha</name>
    <name type="common">Zebra mussel</name>
    <name type="synonym">Mytilus polymorpha</name>
    <dbReference type="NCBI Taxonomy" id="45954"/>
    <lineage>
        <taxon>Eukaryota</taxon>
        <taxon>Metazoa</taxon>
        <taxon>Spiralia</taxon>
        <taxon>Lophotrochozoa</taxon>
        <taxon>Mollusca</taxon>
        <taxon>Bivalvia</taxon>
        <taxon>Autobranchia</taxon>
        <taxon>Heteroconchia</taxon>
        <taxon>Euheterodonta</taxon>
        <taxon>Imparidentia</taxon>
        <taxon>Neoheterodontei</taxon>
        <taxon>Myida</taxon>
        <taxon>Dreissenoidea</taxon>
        <taxon>Dreissenidae</taxon>
        <taxon>Dreissena</taxon>
    </lineage>
</organism>
<protein>
    <recommendedName>
        <fullName evidence="4">RRM domain-containing protein</fullName>
    </recommendedName>
</protein>
<dbReference type="Proteomes" id="UP000828390">
    <property type="component" value="Unassembled WGS sequence"/>
</dbReference>
<keyword evidence="3" id="KW-1185">Reference proteome</keyword>
<reference evidence="2" key="1">
    <citation type="journal article" date="2019" name="bioRxiv">
        <title>The Genome of the Zebra Mussel, Dreissena polymorpha: A Resource for Invasive Species Research.</title>
        <authorList>
            <person name="McCartney M.A."/>
            <person name="Auch B."/>
            <person name="Kono T."/>
            <person name="Mallez S."/>
            <person name="Zhang Y."/>
            <person name="Obille A."/>
            <person name="Becker A."/>
            <person name="Abrahante J.E."/>
            <person name="Garbe J."/>
            <person name="Badalamenti J.P."/>
            <person name="Herman A."/>
            <person name="Mangelson H."/>
            <person name="Liachko I."/>
            <person name="Sullivan S."/>
            <person name="Sone E.D."/>
            <person name="Koren S."/>
            <person name="Silverstein K.A.T."/>
            <person name="Beckman K.B."/>
            <person name="Gohl D.M."/>
        </authorList>
    </citation>
    <scope>NUCLEOTIDE SEQUENCE</scope>
    <source>
        <strain evidence="2">Duluth1</strain>
        <tissue evidence="2">Whole animal</tissue>
    </source>
</reference>
<dbReference type="SUPFAM" id="SSF54928">
    <property type="entry name" value="RNA-binding domain, RBD"/>
    <property type="match status" value="1"/>
</dbReference>
<comment type="caution">
    <text evidence="2">The sequence shown here is derived from an EMBL/GenBank/DDBJ whole genome shotgun (WGS) entry which is preliminary data.</text>
</comment>
<proteinExistence type="predicted"/>
<dbReference type="Gene3D" id="3.30.70.330">
    <property type="match status" value="1"/>
</dbReference>
<gene>
    <name evidence="2" type="ORF">DPMN_029171</name>
</gene>
<dbReference type="GO" id="GO:0003676">
    <property type="term" value="F:nucleic acid binding"/>
    <property type="evidence" value="ECO:0007669"/>
    <property type="project" value="InterPro"/>
</dbReference>
<dbReference type="InterPro" id="IPR012677">
    <property type="entry name" value="Nucleotide-bd_a/b_plait_sf"/>
</dbReference>
<sequence>MCDSRFGRYFARNDGDNEEGGKRRSSQGKRKRGDHAYGDDSVRFRKLFIGGLSYTTTNESFKEYFEQWGR</sequence>
<evidence type="ECO:0008006" key="4">
    <source>
        <dbReference type="Google" id="ProtNLM"/>
    </source>
</evidence>
<dbReference type="AlphaFoldDB" id="A0A9D4RGV2"/>
<accession>A0A9D4RGV2</accession>
<feature type="region of interest" description="Disordered" evidence="1">
    <location>
        <begin position="1"/>
        <end position="37"/>
    </location>
</feature>
<evidence type="ECO:0000313" key="2">
    <source>
        <dbReference type="EMBL" id="KAH3866117.1"/>
    </source>
</evidence>
<feature type="compositionally biased region" description="Basic and acidic residues" evidence="1">
    <location>
        <begin position="11"/>
        <end position="22"/>
    </location>
</feature>
<dbReference type="EMBL" id="JAIWYP010000002">
    <property type="protein sequence ID" value="KAH3866117.1"/>
    <property type="molecule type" value="Genomic_DNA"/>
</dbReference>